<proteinExistence type="predicted"/>
<feature type="region of interest" description="Disordered" evidence="1">
    <location>
        <begin position="402"/>
        <end position="426"/>
    </location>
</feature>
<dbReference type="InterPro" id="IPR039604">
    <property type="entry name" value="Bfr1"/>
</dbReference>
<dbReference type="GO" id="GO:1990904">
    <property type="term" value="C:ribonucleoprotein complex"/>
    <property type="evidence" value="ECO:0007669"/>
    <property type="project" value="TreeGrafter"/>
</dbReference>
<dbReference type="GO" id="GO:0005783">
    <property type="term" value="C:endoplasmic reticulum"/>
    <property type="evidence" value="ECO:0007669"/>
    <property type="project" value="TreeGrafter"/>
</dbReference>
<dbReference type="GO" id="GO:0003729">
    <property type="term" value="F:mRNA binding"/>
    <property type="evidence" value="ECO:0007669"/>
    <property type="project" value="TreeGrafter"/>
</dbReference>
<dbReference type="EMBL" id="HBET01006916">
    <property type="protein sequence ID" value="CAD8560323.1"/>
    <property type="molecule type" value="Transcribed_RNA"/>
</dbReference>
<evidence type="ECO:0000256" key="1">
    <source>
        <dbReference type="SAM" id="MobiDB-lite"/>
    </source>
</evidence>
<feature type="compositionally biased region" description="Basic residues" evidence="1">
    <location>
        <begin position="411"/>
        <end position="422"/>
    </location>
</feature>
<sequence>MTFPTTRTLRAMAVESGAAAAAAPVAKEAAAPVAAAAAAEGVPPPKVDLPDRDAFERKVQALKDFMKANKAEKDAIQKRIEGNKSPATSGAAKEFHDAREHQKAIQQELNAQKEMVSKLIARQNALRERRGKVVAALREGRSSLSVEEIDRRIADIDYRMSTEGHTLSLKEEKDLVKSRTDLNKQRRSAESSARDREATESSKASVEAELDALNEEITAGKAKQREIFERLKGYNEVVTKAKAARDAGRSSTDSLRDSMRALSDKNNKAYAELKALQDAHFTQLRQARAWRDYDRKRRQEEWEARKAEEAKARKEDDERRAKEEEEAKPDHPWALELVELDMLLHYIRKAAPQVAAKLDAEKAGAAAAPEAAAAAPAVSAAAASLKVGTKAQTALDALGDFGDASREQSSRRGRGRGRKGGRKASGDLEELSFDLATLGMFGKFGIEPPLKAAEAEEAIKRVQAKHAEYESKPAKTKTPKATVAATEASEEEE</sequence>
<dbReference type="GO" id="GO:0042175">
    <property type="term" value="C:nuclear outer membrane-endoplasmic reticulum membrane network"/>
    <property type="evidence" value="ECO:0007669"/>
    <property type="project" value="TreeGrafter"/>
</dbReference>
<dbReference type="GO" id="GO:0008298">
    <property type="term" value="P:intracellular mRNA localization"/>
    <property type="evidence" value="ECO:0007669"/>
    <property type="project" value="TreeGrafter"/>
</dbReference>
<organism evidence="2">
    <name type="scientific">Cafeteria roenbergensis</name>
    <name type="common">Marine flagellate</name>
    <dbReference type="NCBI Taxonomy" id="33653"/>
    <lineage>
        <taxon>Eukaryota</taxon>
        <taxon>Sar</taxon>
        <taxon>Stramenopiles</taxon>
        <taxon>Bigyra</taxon>
        <taxon>Opalozoa</taxon>
        <taxon>Bicosoecida</taxon>
        <taxon>Cafeteriaceae</taxon>
        <taxon>Cafeteria</taxon>
    </lineage>
</organism>
<dbReference type="PANTHER" id="PTHR31027:SF2">
    <property type="entry name" value="LEBERCILIN DOMAIN-CONTAINING PROTEIN"/>
    <property type="match status" value="1"/>
</dbReference>
<feature type="compositionally biased region" description="Basic and acidic residues" evidence="1">
    <location>
        <begin position="178"/>
        <end position="200"/>
    </location>
</feature>
<feature type="region of interest" description="Disordered" evidence="1">
    <location>
        <begin position="464"/>
        <end position="493"/>
    </location>
</feature>
<protein>
    <recommendedName>
        <fullName evidence="3">Nuclear segregation protein Bfr1</fullName>
    </recommendedName>
</protein>
<reference evidence="2" key="1">
    <citation type="submission" date="2021-01" db="EMBL/GenBank/DDBJ databases">
        <authorList>
            <person name="Corre E."/>
            <person name="Pelletier E."/>
            <person name="Niang G."/>
            <person name="Scheremetjew M."/>
            <person name="Finn R."/>
            <person name="Kale V."/>
            <person name="Holt S."/>
            <person name="Cochrane G."/>
            <person name="Meng A."/>
            <person name="Brown T."/>
            <person name="Cohen L."/>
        </authorList>
    </citation>
    <scope>NUCLEOTIDE SEQUENCE</scope>
    <source>
        <strain evidence="2">E4-10</strain>
    </source>
</reference>
<dbReference type="PANTHER" id="PTHR31027">
    <property type="entry name" value="NUCLEAR SEGREGATION PROTEIN BFR1"/>
    <property type="match status" value="1"/>
</dbReference>
<gene>
    <name evidence="2" type="ORF">CROE0942_LOCUS4659</name>
</gene>
<evidence type="ECO:0000313" key="2">
    <source>
        <dbReference type="EMBL" id="CAD8560323.1"/>
    </source>
</evidence>
<evidence type="ECO:0008006" key="3">
    <source>
        <dbReference type="Google" id="ProtNLM"/>
    </source>
</evidence>
<dbReference type="AlphaFoldDB" id="A0A7S0JSB3"/>
<feature type="compositionally biased region" description="Basic and acidic residues" evidence="1">
    <location>
        <begin position="464"/>
        <end position="473"/>
    </location>
</feature>
<accession>A0A7S0JSB3</accession>
<feature type="region of interest" description="Disordered" evidence="1">
    <location>
        <begin position="178"/>
        <end position="206"/>
    </location>
</feature>
<feature type="region of interest" description="Disordered" evidence="1">
    <location>
        <begin position="304"/>
        <end position="329"/>
    </location>
</feature>
<name>A0A7S0JSB3_CAFRO</name>